<feature type="compositionally biased region" description="Polar residues" evidence="6">
    <location>
        <begin position="950"/>
        <end position="973"/>
    </location>
</feature>
<evidence type="ECO:0000256" key="4">
    <source>
        <dbReference type="ARBA" id="ARBA00023089"/>
    </source>
</evidence>
<dbReference type="InterPro" id="IPR036291">
    <property type="entry name" value="NAD(P)-bd_dom_sf"/>
</dbReference>
<name>A0A6A6LC41_HEVBR</name>
<dbReference type="Pfam" id="PF07899">
    <property type="entry name" value="Frigida"/>
    <property type="match status" value="3"/>
</dbReference>
<keyword evidence="3" id="KW-0221">Differentiation</keyword>
<dbReference type="Gene3D" id="3.40.50.720">
    <property type="entry name" value="NAD(P)-binding Rossmann-like Domain"/>
    <property type="match status" value="2"/>
</dbReference>
<dbReference type="FunFam" id="3.20.20.70:FF:000142">
    <property type="entry name" value="bifunctional 3-dehydroquinate dehydratase/shikimate dehydrogenase, chloroplastic"/>
    <property type="match status" value="1"/>
</dbReference>
<dbReference type="Pfam" id="PF01487">
    <property type="entry name" value="DHquinase_I"/>
    <property type="match status" value="1"/>
</dbReference>
<evidence type="ECO:0000313" key="7">
    <source>
        <dbReference type="EMBL" id="KAF2298574.1"/>
    </source>
</evidence>
<evidence type="ECO:0000256" key="5">
    <source>
        <dbReference type="SAM" id="Coils"/>
    </source>
</evidence>
<dbReference type="NCBIfam" id="TIGR01093">
    <property type="entry name" value="aroD"/>
    <property type="match status" value="1"/>
</dbReference>
<dbReference type="InterPro" id="IPR001381">
    <property type="entry name" value="DHquinase_I"/>
</dbReference>
<dbReference type="InterPro" id="IPR013785">
    <property type="entry name" value="Aldolase_TIM"/>
</dbReference>
<keyword evidence="5" id="KW-0175">Coiled coil</keyword>
<dbReference type="InterPro" id="IPR012474">
    <property type="entry name" value="Frigida"/>
</dbReference>
<organism evidence="7 8">
    <name type="scientific">Hevea brasiliensis</name>
    <name type="common">Para rubber tree</name>
    <name type="synonym">Siphonia brasiliensis</name>
    <dbReference type="NCBI Taxonomy" id="3981"/>
    <lineage>
        <taxon>Eukaryota</taxon>
        <taxon>Viridiplantae</taxon>
        <taxon>Streptophyta</taxon>
        <taxon>Embryophyta</taxon>
        <taxon>Tracheophyta</taxon>
        <taxon>Spermatophyta</taxon>
        <taxon>Magnoliopsida</taxon>
        <taxon>eudicotyledons</taxon>
        <taxon>Gunneridae</taxon>
        <taxon>Pentapetalae</taxon>
        <taxon>rosids</taxon>
        <taxon>fabids</taxon>
        <taxon>Malpighiales</taxon>
        <taxon>Euphorbiaceae</taxon>
        <taxon>Crotonoideae</taxon>
        <taxon>Micrandreae</taxon>
        <taxon>Hevea</taxon>
    </lineage>
</organism>
<evidence type="ECO:0000256" key="6">
    <source>
        <dbReference type="SAM" id="MobiDB-lite"/>
    </source>
</evidence>
<dbReference type="PANTHER" id="PTHR31791">
    <property type="entry name" value="FRIGIDA-LIKE PROTEIN 3-RELATED"/>
    <property type="match status" value="1"/>
</dbReference>
<dbReference type="EMBL" id="JAAGAX010000011">
    <property type="protein sequence ID" value="KAF2298574.1"/>
    <property type="molecule type" value="Genomic_DNA"/>
</dbReference>
<dbReference type="PANTHER" id="PTHR31791:SF60">
    <property type="entry name" value="FRIGIDA-LIKE PROTEIN 5"/>
    <property type="match status" value="1"/>
</dbReference>
<evidence type="ECO:0000256" key="2">
    <source>
        <dbReference type="ARBA" id="ARBA00022473"/>
    </source>
</evidence>
<feature type="region of interest" description="Disordered" evidence="6">
    <location>
        <begin position="623"/>
        <end position="703"/>
    </location>
</feature>
<evidence type="ECO:0000256" key="1">
    <source>
        <dbReference type="ARBA" id="ARBA00008956"/>
    </source>
</evidence>
<dbReference type="SUPFAM" id="SSF51569">
    <property type="entry name" value="Aldolase"/>
    <property type="match status" value="1"/>
</dbReference>
<keyword evidence="4" id="KW-0287">Flowering</keyword>
<dbReference type="SUPFAM" id="SSF51735">
    <property type="entry name" value="NAD(P)-binding Rossmann-fold domains"/>
    <property type="match status" value="1"/>
</dbReference>
<dbReference type="CDD" id="cd00502">
    <property type="entry name" value="DHQase_I"/>
    <property type="match status" value="1"/>
</dbReference>
<feature type="region of interest" description="Disordered" evidence="6">
    <location>
        <begin position="950"/>
        <end position="1006"/>
    </location>
</feature>
<accession>A0A6A6LC41</accession>
<keyword evidence="2" id="KW-0217">Developmental protein</keyword>
<dbReference type="Proteomes" id="UP000467840">
    <property type="component" value="Chromosome 1"/>
</dbReference>
<dbReference type="Gene3D" id="3.20.20.70">
    <property type="entry name" value="Aldolase class I"/>
    <property type="match status" value="1"/>
</dbReference>
<gene>
    <name evidence="7" type="ORF">GH714_024171</name>
</gene>
<comment type="caution">
    <text evidence="7">The sequence shown here is derived from an EMBL/GenBank/DDBJ whole genome shotgun (WGS) entry which is preliminary data.</text>
</comment>
<sequence length="1516" mass="171642">MEDNISSELKLSDLRRQTFRRTIDQLQDRASSILLLTLQWKDIEDHFASAHNAIEQRAVEVDSIQESVQQTMEDVKERERELELVQEYVKERFREIEAKEKDFELNQRKEIEESKREIERIEKSGRELELKLREIRDAEKKLELFNDSIEKRAAEVREILSETEVKEKECERFFNELKLKKEQIEEHCKELALKEENFSRRILEFEAKEKKFEEKYEEFRVKDEKIDGKFNDLELKEKLIKARCEKVESEKKKFMERCKEFEEKKRQFEKQCRELEMKEKHFVHGHTIRVKIEPPNTSVVDNAVDYPNANLHFSVNMDGKALQIFLNEHRGEYDSMRNEVLVALGFSSDPAKLVLDAMQGFFPPHLKKGDMEFEEEVVRRSCILLLEQLMKISPEIRPHVKKEAMRLAFDWRTKIKGDAGHSLEVLGFLQLLASYGLVSAFDADDLLTQLEIVAKHRQSPELFRVLGFAEKISGFIQNLIRKKQHVEAIRFIYAFELVNEFPPVPLLNDYLKGSKSAAKKFRKGNKSLEGQTEATNKRIADLSCAVRCIEEFNIEFGPSLGNLKHLIDVMERQISNRKTKVAALACKKRRNRKKRLPPNYAALDAPVLAPKSASTTSVALTSFPSTTSNSVPFPKTRSQQLSGSKRSWTDMSPKDLPNSCSGADQANRFDPFHAKTQQSSLGDSPLESKEASSSLDPQHKPKAFSFNRSKEDLKLLLKKHEDNDLEHGEIAAALRLACDPGRLVLDVMNASHPFNLKRNEDIKLRVSKKSCILLLEQLRMFLAAYGLASTFDADKLLVLLDADEWRKEAADLVQVLGLADKIPNFIQNLIKKEQPIEAVKYIYALDMVDKFPPVPILKDYLSNSSKKNVKQLSRKKRKSNGGQIQAIVKEVKALKAVVKCITDCKIDGISPAILKEQIVQLEKQKEEKVLIIEKSKAKITPCSSSKSKLDQQFSLSSAPTSVTAPNTELQQQSGKKRPRIHVSSEDPPKASIRGTPVVHSMQPPQQHPPGFVATQGAPYMYPPPRHYSLAGYPPNNMQFDSYNSNFTMSDLQLGFKEVQSSPTLLCTPLMGTTVDQMLIEMQRAKEIGADVVEIRIDCLKNLNPRQDLEILIKQSPLPTLVTYRPTWEGGQYDGDETKRQDALRLAMQLGANCIDIELEVAYDFNNSISRSKPDNFKVIVSTHNFHNTPSAEAIASLVARIQATGADIVKIATTAIDITDCALIFQIMVPIIGIAMGERGLISRLLSPKFGGFLTYGALEAVYMHFLVDDVEKFFNTYSSVDFASGCSCTIPIRKLHSNAWMKLTPLPRGPGDGKLIGYNTDSEASITAMEDALKEQGYINSRTSFSSSLTGRQFVLVGAGGAGRALAFGAKSRGARVIIFDVDFAREWAILANATPLGMHPNTDRIPVAEETLGIYQLVFDAVYTPRKTRLLKEAEAAGAIIVSGVEMFFRQAIGQFNLFTGREDVGRVETLRKPWHMTEKQRQARRLVIDKLRSPAGCWRREGAIRMHGVGLGC</sequence>
<feature type="coiled-coil region" evidence="5">
    <location>
        <begin position="61"/>
        <end position="278"/>
    </location>
</feature>
<protein>
    <submittedName>
        <fullName evidence="7">Uncharacterized protein</fullName>
    </submittedName>
</protein>
<reference evidence="7 8" key="1">
    <citation type="journal article" date="2020" name="Mol. Plant">
        <title>The Chromosome-Based Rubber Tree Genome Provides New Insights into Spurge Genome Evolution and Rubber Biosynthesis.</title>
        <authorList>
            <person name="Liu J."/>
            <person name="Shi C."/>
            <person name="Shi C.C."/>
            <person name="Li W."/>
            <person name="Zhang Q.J."/>
            <person name="Zhang Y."/>
            <person name="Li K."/>
            <person name="Lu H.F."/>
            <person name="Shi C."/>
            <person name="Zhu S.T."/>
            <person name="Xiao Z.Y."/>
            <person name="Nan H."/>
            <person name="Yue Y."/>
            <person name="Zhu X.G."/>
            <person name="Wu Y."/>
            <person name="Hong X.N."/>
            <person name="Fan G.Y."/>
            <person name="Tong Y."/>
            <person name="Zhang D."/>
            <person name="Mao C.L."/>
            <person name="Liu Y.L."/>
            <person name="Hao S.J."/>
            <person name="Liu W.Q."/>
            <person name="Lv M.Q."/>
            <person name="Zhang H.B."/>
            <person name="Liu Y."/>
            <person name="Hu-Tang G.R."/>
            <person name="Wang J.P."/>
            <person name="Wang J.H."/>
            <person name="Sun Y.H."/>
            <person name="Ni S.B."/>
            <person name="Chen W.B."/>
            <person name="Zhang X.C."/>
            <person name="Jiao Y.N."/>
            <person name="Eichler E.E."/>
            <person name="Li G.H."/>
            <person name="Liu X."/>
            <person name="Gao L.Z."/>
        </authorList>
    </citation>
    <scope>NUCLEOTIDE SEQUENCE [LARGE SCALE GENOMIC DNA]</scope>
    <source>
        <strain evidence="8">cv. GT1</strain>
        <tissue evidence="7">Leaf</tissue>
    </source>
</reference>
<dbReference type="GO" id="GO:0030154">
    <property type="term" value="P:cell differentiation"/>
    <property type="evidence" value="ECO:0007669"/>
    <property type="project" value="UniProtKB-KW"/>
</dbReference>
<comment type="similarity">
    <text evidence="1">Belongs to the Frigida family.</text>
</comment>
<feature type="compositionally biased region" description="Polar residues" evidence="6">
    <location>
        <begin position="623"/>
        <end position="650"/>
    </location>
</feature>
<dbReference type="GO" id="GO:0003855">
    <property type="term" value="F:3-dehydroquinate dehydratase activity"/>
    <property type="evidence" value="ECO:0007669"/>
    <property type="project" value="InterPro"/>
</dbReference>
<dbReference type="GO" id="GO:0009908">
    <property type="term" value="P:flower development"/>
    <property type="evidence" value="ECO:0007669"/>
    <property type="project" value="UniProtKB-KW"/>
</dbReference>
<dbReference type="HAMAP" id="MF_00214">
    <property type="entry name" value="AroD"/>
    <property type="match status" value="1"/>
</dbReference>
<evidence type="ECO:0000256" key="3">
    <source>
        <dbReference type="ARBA" id="ARBA00022782"/>
    </source>
</evidence>
<keyword evidence="8" id="KW-1185">Reference proteome</keyword>
<proteinExistence type="inferred from homology"/>
<evidence type="ECO:0000313" key="8">
    <source>
        <dbReference type="Proteomes" id="UP000467840"/>
    </source>
</evidence>